<name>A0AAE0GQ29_9CHLO</name>
<accession>A0AAE0GQ29</accession>
<sequence length="63" mass="6667">AALRSLVKNAHAEIDAASSNANEEVVQEASWDLVTLMKGGGANTKCCLRCRFPSTSSASTELR</sequence>
<protein>
    <submittedName>
        <fullName evidence="1">Uncharacterized protein</fullName>
    </submittedName>
</protein>
<reference evidence="1 2" key="1">
    <citation type="journal article" date="2015" name="Genome Biol. Evol.">
        <title>Comparative Genomics of a Bacterivorous Green Alga Reveals Evolutionary Causalities and Consequences of Phago-Mixotrophic Mode of Nutrition.</title>
        <authorList>
            <person name="Burns J.A."/>
            <person name="Paasch A."/>
            <person name="Narechania A."/>
            <person name="Kim E."/>
        </authorList>
    </citation>
    <scope>NUCLEOTIDE SEQUENCE [LARGE SCALE GENOMIC DNA]</scope>
    <source>
        <strain evidence="1 2">PLY_AMNH</strain>
    </source>
</reference>
<gene>
    <name evidence="1" type="ORF">CYMTET_10282</name>
</gene>
<feature type="non-terminal residue" evidence="1">
    <location>
        <position position="1"/>
    </location>
</feature>
<dbReference type="Proteomes" id="UP001190700">
    <property type="component" value="Unassembled WGS sequence"/>
</dbReference>
<evidence type="ECO:0000313" key="2">
    <source>
        <dbReference type="Proteomes" id="UP001190700"/>
    </source>
</evidence>
<comment type="caution">
    <text evidence="1">The sequence shown here is derived from an EMBL/GenBank/DDBJ whole genome shotgun (WGS) entry which is preliminary data.</text>
</comment>
<organism evidence="1 2">
    <name type="scientific">Cymbomonas tetramitiformis</name>
    <dbReference type="NCBI Taxonomy" id="36881"/>
    <lineage>
        <taxon>Eukaryota</taxon>
        <taxon>Viridiplantae</taxon>
        <taxon>Chlorophyta</taxon>
        <taxon>Pyramimonadophyceae</taxon>
        <taxon>Pyramimonadales</taxon>
        <taxon>Pyramimonadaceae</taxon>
        <taxon>Cymbomonas</taxon>
    </lineage>
</organism>
<evidence type="ECO:0000313" key="1">
    <source>
        <dbReference type="EMBL" id="KAK3281963.1"/>
    </source>
</evidence>
<dbReference type="EMBL" id="LGRX02003611">
    <property type="protein sequence ID" value="KAK3281963.1"/>
    <property type="molecule type" value="Genomic_DNA"/>
</dbReference>
<keyword evidence="2" id="KW-1185">Reference proteome</keyword>
<proteinExistence type="predicted"/>
<dbReference type="AlphaFoldDB" id="A0AAE0GQ29"/>